<dbReference type="Proteomes" id="UP000177246">
    <property type="component" value="Unassembled WGS sequence"/>
</dbReference>
<evidence type="ECO:0000313" key="1">
    <source>
        <dbReference type="EMBL" id="OGZ03953.1"/>
    </source>
</evidence>
<gene>
    <name evidence="1" type="ORF">A2430_02145</name>
</gene>
<reference evidence="1 2" key="1">
    <citation type="journal article" date="2016" name="Nat. Commun.">
        <title>Thousands of microbial genomes shed light on interconnected biogeochemical processes in an aquifer system.</title>
        <authorList>
            <person name="Anantharaman K."/>
            <person name="Brown C.T."/>
            <person name="Hug L.A."/>
            <person name="Sharon I."/>
            <person name="Castelle C.J."/>
            <person name="Probst A.J."/>
            <person name="Thomas B.C."/>
            <person name="Singh A."/>
            <person name="Wilkins M.J."/>
            <person name="Karaoz U."/>
            <person name="Brodie E.L."/>
            <person name="Williams K.H."/>
            <person name="Hubbard S.S."/>
            <person name="Banfield J.F."/>
        </authorList>
    </citation>
    <scope>NUCLEOTIDE SEQUENCE [LARGE SCALE GENOMIC DNA]</scope>
</reference>
<dbReference type="AlphaFoldDB" id="A0A1G2CRE7"/>
<comment type="caution">
    <text evidence="1">The sequence shown here is derived from an EMBL/GenBank/DDBJ whole genome shotgun (WGS) entry which is preliminary data.</text>
</comment>
<sequence>MTFGVKIRREKRDPELKPSFGCPVWWHNHGDKMKIDGFEKDTPLSLSITGSAAQVKIFPFGNDRPVKNWLVVWKIKHGLAKVEGSVVLKFEKLLAAFGLSEEFREYSGWLVEQFGCDSACQGGFIRWKNFLNIPCPGTGNDGDPNVSIFISREIKDAVRKLLDNN</sequence>
<evidence type="ECO:0000313" key="2">
    <source>
        <dbReference type="Proteomes" id="UP000177246"/>
    </source>
</evidence>
<dbReference type="EMBL" id="MHLF01000008">
    <property type="protein sequence ID" value="OGZ03953.1"/>
    <property type="molecule type" value="Genomic_DNA"/>
</dbReference>
<organism evidence="1 2">
    <name type="scientific">Candidatus Liptonbacteria bacterium RIFOXYC1_FULL_36_8</name>
    <dbReference type="NCBI Taxonomy" id="1798655"/>
    <lineage>
        <taxon>Bacteria</taxon>
        <taxon>Candidatus Liptoniibacteriota</taxon>
    </lineage>
</organism>
<proteinExistence type="predicted"/>
<name>A0A1G2CRE7_9BACT</name>
<protein>
    <submittedName>
        <fullName evidence="1">Uncharacterized protein</fullName>
    </submittedName>
</protein>
<accession>A0A1G2CRE7</accession>